<dbReference type="Proteomes" id="UP001607069">
    <property type="component" value="Unassembled WGS sequence"/>
</dbReference>
<evidence type="ECO:0000313" key="2">
    <source>
        <dbReference type="EMBL" id="MFH0246885.1"/>
    </source>
</evidence>
<protein>
    <recommendedName>
        <fullName evidence="4">Secreted protein</fullName>
    </recommendedName>
</protein>
<dbReference type="RefSeq" id="WP_394631014.1">
    <property type="nucleotide sequence ID" value="NZ_BAABEN010000005.1"/>
</dbReference>
<name>A0ABW7HM86_9ACTN</name>
<evidence type="ECO:0000313" key="3">
    <source>
        <dbReference type="Proteomes" id="UP001607069"/>
    </source>
</evidence>
<feature type="region of interest" description="Disordered" evidence="1">
    <location>
        <begin position="17"/>
        <end position="53"/>
    </location>
</feature>
<reference evidence="2 3" key="1">
    <citation type="submission" date="2024-10" db="EMBL/GenBank/DDBJ databases">
        <authorList>
            <person name="Cho J.-C."/>
        </authorList>
    </citation>
    <scope>NUCLEOTIDE SEQUENCE [LARGE SCALE GENOMIC DNA]</scope>
    <source>
        <strain evidence="2 3">KCTC29696</strain>
    </source>
</reference>
<organism evidence="2 3">
    <name type="scientific">Streptomyces chitinivorans</name>
    <dbReference type="NCBI Taxonomy" id="1257027"/>
    <lineage>
        <taxon>Bacteria</taxon>
        <taxon>Bacillati</taxon>
        <taxon>Actinomycetota</taxon>
        <taxon>Actinomycetes</taxon>
        <taxon>Kitasatosporales</taxon>
        <taxon>Streptomycetaceae</taxon>
        <taxon>Streptomyces</taxon>
    </lineage>
</organism>
<sequence length="161" mass="16864">MSWGAALATAAAATVTVGATTGGPPNPLPAGTQDRPAAGQGKELRTGSRAAEQRQIASSVLGRDLRFTLTAVRSRSDPLAASVRLRVLTFEDGAWRESDRALVGEEDAWFWFPLTGRHAVCEFSTAGTDPAPVAVSLLVTPSVGCSPAEEFRVENGRITSV</sequence>
<comment type="caution">
    <text evidence="2">The sequence shown here is derived from an EMBL/GenBank/DDBJ whole genome shotgun (WGS) entry which is preliminary data.</text>
</comment>
<keyword evidence="3" id="KW-1185">Reference proteome</keyword>
<evidence type="ECO:0008006" key="4">
    <source>
        <dbReference type="Google" id="ProtNLM"/>
    </source>
</evidence>
<proteinExistence type="predicted"/>
<accession>A0ABW7HM86</accession>
<gene>
    <name evidence="2" type="ORF">ACG5V6_01425</name>
</gene>
<evidence type="ECO:0000256" key="1">
    <source>
        <dbReference type="SAM" id="MobiDB-lite"/>
    </source>
</evidence>
<dbReference type="EMBL" id="JBIHMK010000003">
    <property type="protein sequence ID" value="MFH0246885.1"/>
    <property type="molecule type" value="Genomic_DNA"/>
</dbReference>